<dbReference type="PANTHER" id="PTHR28153:SF1">
    <property type="entry name" value="DUF4484 DOMAIN-CONTAINING PROTEIN"/>
    <property type="match status" value="1"/>
</dbReference>
<dbReference type="PANTHER" id="PTHR28153">
    <property type="entry name" value="PROTEIN, PUTATIVE-RELATED"/>
    <property type="match status" value="1"/>
</dbReference>
<reference evidence="3 4" key="1">
    <citation type="journal article" date="2013" name="BMC Genomics">
        <title>The genome and transcriptome of the pine saprophyte Ophiostoma piceae, and a comparison with the bark beetle-associated pine pathogen Grosmannia clavigera.</title>
        <authorList>
            <person name="Haridas S."/>
            <person name="Wang Y."/>
            <person name="Lim L."/>
            <person name="Massoumi Alamouti S."/>
            <person name="Jackman S."/>
            <person name="Docking R."/>
            <person name="Robertson G."/>
            <person name="Birol I."/>
            <person name="Bohlmann J."/>
            <person name="Breuil C."/>
        </authorList>
    </citation>
    <scope>NUCLEOTIDE SEQUENCE [LARGE SCALE GENOMIC DNA]</scope>
    <source>
        <strain evidence="3 4">UAMH 11346</strain>
    </source>
</reference>
<dbReference type="Pfam" id="PF14831">
    <property type="entry name" value="DUF4484"/>
    <property type="match status" value="1"/>
</dbReference>
<keyword evidence="4" id="KW-1185">Reference proteome</keyword>
<gene>
    <name evidence="3" type="ORF">F503_06654</name>
</gene>
<dbReference type="OMA" id="GYTIVWK"/>
<accession>S3BVN0</accession>
<feature type="compositionally biased region" description="Low complexity" evidence="1">
    <location>
        <begin position="535"/>
        <end position="548"/>
    </location>
</feature>
<dbReference type="AlphaFoldDB" id="S3BVN0"/>
<proteinExistence type="predicted"/>
<feature type="compositionally biased region" description="Low complexity" evidence="1">
    <location>
        <begin position="105"/>
        <end position="117"/>
    </location>
</feature>
<dbReference type="HOGENOM" id="CLU_019791_0_0_1"/>
<feature type="domain" description="DUF4484" evidence="2">
    <location>
        <begin position="487"/>
        <end position="782"/>
    </location>
</feature>
<dbReference type="InterPro" id="IPR018626">
    <property type="entry name" value="LCHN/Anr2"/>
</dbReference>
<feature type="region of interest" description="Disordered" evidence="1">
    <location>
        <begin position="617"/>
        <end position="727"/>
    </location>
</feature>
<feature type="compositionally biased region" description="Acidic residues" evidence="1">
    <location>
        <begin position="617"/>
        <end position="649"/>
    </location>
</feature>
<protein>
    <recommendedName>
        <fullName evidence="2">DUF4484 domain-containing protein</fullName>
    </recommendedName>
</protein>
<dbReference type="VEuPathDB" id="FungiDB:F503_06654"/>
<evidence type="ECO:0000259" key="2">
    <source>
        <dbReference type="Pfam" id="PF14831"/>
    </source>
</evidence>
<feature type="region of interest" description="Disordered" evidence="1">
    <location>
        <begin position="196"/>
        <end position="218"/>
    </location>
</feature>
<dbReference type="Proteomes" id="UP000016923">
    <property type="component" value="Unassembled WGS sequence"/>
</dbReference>
<dbReference type="Pfam" id="PF09804">
    <property type="entry name" value="DENND11"/>
    <property type="match status" value="1"/>
</dbReference>
<organism evidence="3 4">
    <name type="scientific">Ophiostoma piceae (strain UAMH 11346)</name>
    <name type="common">Sap stain fungus</name>
    <dbReference type="NCBI Taxonomy" id="1262450"/>
    <lineage>
        <taxon>Eukaryota</taxon>
        <taxon>Fungi</taxon>
        <taxon>Dikarya</taxon>
        <taxon>Ascomycota</taxon>
        <taxon>Pezizomycotina</taxon>
        <taxon>Sordariomycetes</taxon>
        <taxon>Sordariomycetidae</taxon>
        <taxon>Ophiostomatales</taxon>
        <taxon>Ophiostomataceae</taxon>
        <taxon>Ophiostoma</taxon>
    </lineage>
</organism>
<feature type="region of interest" description="Disordered" evidence="1">
    <location>
        <begin position="1"/>
        <end position="31"/>
    </location>
</feature>
<dbReference type="STRING" id="1262450.S3BVN0"/>
<feature type="compositionally biased region" description="Polar residues" evidence="1">
    <location>
        <begin position="9"/>
        <end position="25"/>
    </location>
</feature>
<evidence type="ECO:0000256" key="1">
    <source>
        <dbReference type="SAM" id="MobiDB-lite"/>
    </source>
</evidence>
<dbReference type="GO" id="GO:0005811">
    <property type="term" value="C:lipid droplet"/>
    <property type="evidence" value="ECO:0007669"/>
    <property type="project" value="TreeGrafter"/>
</dbReference>
<dbReference type="eggNOG" id="KOG4704">
    <property type="taxonomic scope" value="Eukaryota"/>
</dbReference>
<dbReference type="InterPro" id="IPR028115">
    <property type="entry name" value="DUF4484"/>
</dbReference>
<feature type="compositionally biased region" description="Low complexity" evidence="1">
    <location>
        <begin position="706"/>
        <end position="716"/>
    </location>
</feature>
<dbReference type="InterPro" id="IPR053056">
    <property type="entry name" value="Lipid_Metab_Assoc_Protein"/>
</dbReference>
<feature type="region of interest" description="Disordered" evidence="1">
    <location>
        <begin position="534"/>
        <end position="557"/>
    </location>
</feature>
<dbReference type="EMBL" id="KE148167">
    <property type="protein sequence ID" value="EPE03481.1"/>
    <property type="molecule type" value="Genomic_DNA"/>
</dbReference>
<feature type="compositionally biased region" description="Low complexity" evidence="1">
    <location>
        <begin position="197"/>
        <end position="213"/>
    </location>
</feature>
<feature type="compositionally biased region" description="Low complexity" evidence="1">
    <location>
        <begin position="667"/>
        <end position="685"/>
    </location>
</feature>
<name>S3BVN0_OPHP1</name>
<feature type="region of interest" description="Disordered" evidence="1">
    <location>
        <begin position="94"/>
        <end position="117"/>
    </location>
</feature>
<evidence type="ECO:0000313" key="3">
    <source>
        <dbReference type="EMBL" id="EPE03481.1"/>
    </source>
</evidence>
<evidence type="ECO:0000313" key="4">
    <source>
        <dbReference type="Proteomes" id="UP000016923"/>
    </source>
</evidence>
<sequence>MTTAETRDTSNYQNTTMAQPSTSTGAGAPAGLLPDRPPIAALFLIEFDVKAGYTIVWKQAEPSIDLSGAVEYKSLPSGLHAVSEDLIYFVHEDPSTAENENGGPSTSTSAAQTTQTAQTAQTTNIGYAGLSAFVNLPTDDAGARNARMIAVGVLVPRSYGRLGRAWRHAEALLDLARTLAADGTQVPLLEAYWKENSSPAQTATETATPTSPSDDGDRPLLQIIDSPLNSPGAAVPPMTYRPSPFGSHLAQHERNRSASDGTALVMPPGHRLSPHHPAWSLTSLLETFGPLIFPIYRAALLRKRILISTHAPVREANNFVYNLSVLANIPISALDVVEPAAAAQLQRIRPLFTIGVNDITFLMDDYAASKRAAHQAGLGDSNGDAPYGGPGWIACTTDSILAMKGELWDVLITMPHAQNVSIARTPQDAGKRVWPTVEVAKGVPLKASQRDLRRFKALMSGLGGGSCETEQSDSKLIQLEDSAESVVEPVTWTALAYNGFMWWASAGEQGRSSDETDETIHDAQLLADIVPPAKPARTSTSASASTPTTPLPPTLNIYDSVTSLTARRAPNADGEAADDSEEEERARIELATITYFHRLTTQILSVLSDVVESSEFDNDGEYYYDNDDDDEAGDAYYDEADDGAGEDAEPTLGAGASVSSGDDDDALVSARRNGGLASSSSTSLLLRRRDGSSSRRRTGLAVRILRNSQPSRQRQSGSPHENNATPAVPALRISSEDVTRMGLDVWSRADAAFVQSVAQQYFGRRNVHVEGKGLEVCGLKVC</sequence>
<dbReference type="OrthoDB" id="2152680at2759"/>